<evidence type="ECO:0000313" key="2">
    <source>
        <dbReference type="EMBL" id="QHN42257.1"/>
    </source>
</evidence>
<feature type="transmembrane region" description="Helical" evidence="1">
    <location>
        <begin position="189"/>
        <end position="213"/>
    </location>
</feature>
<keyword evidence="3" id="KW-1185">Reference proteome</keyword>
<keyword evidence="1" id="KW-0472">Membrane</keyword>
<accession>A0A857MS23</accession>
<feature type="transmembrane region" description="Helical" evidence="1">
    <location>
        <begin position="12"/>
        <end position="33"/>
    </location>
</feature>
<dbReference type="KEGG" id="mama:GII36_00040"/>
<proteinExistence type="predicted"/>
<keyword evidence="1" id="KW-0812">Transmembrane</keyword>
<organism evidence="2 3">
    <name type="scientific">Candidatus Mycosynbacter amalyticus</name>
    <dbReference type="NCBI Taxonomy" id="2665156"/>
    <lineage>
        <taxon>Bacteria</taxon>
        <taxon>Candidatus Saccharimonadota</taxon>
        <taxon>Candidatus Saccharimonadota incertae sedis</taxon>
        <taxon>Candidatus Mycosynbacter</taxon>
    </lineage>
</organism>
<dbReference type="RefSeq" id="WP_260763451.1">
    <property type="nucleotide sequence ID" value="NZ_CP045921.1"/>
</dbReference>
<evidence type="ECO:0000313" key="3">
    <source>
        <dbReference type="Proteomes" id="UP001059824"/>
    </source>
</evidence>
<evidence type="ECO:0000256" key="1">
    <source>
        <dbReference type="SAM" id="Phobius"/>
    </source>
</evidence>
<protein>
    <submittedName>
        <fullName evidence="2">Uncharacterized protein</fullName>
    </submittedName>
</protein>
<name>A0A857MS23_9BACT</name>
<sequence length="295" mass="32079">MNATPDLFFGVAIFLAAAVEAIEALTIVLAVAIVRGWRSVTYAIIAGVLTLTVIVAAVGYALLLVPLHAVWLFGGGILLIFGLQWVHKAILRYMGLKPTRDELEVYDRERRNAKRQKGEREGIDWYAFVIAYKTIIIEGLEVIFIVLAFGALYDNLLFGASISVAAILLVSGLGVFIHKPLSKFPENSMKFAVGILLVSFGTVFAATGAGIIWPNEYVAFALLVPTYLGVSILSMYLLEDPRKGIAPPDRTLLRNMIITAIVFVVIAIGLYAAFRNNPLPTEDLSFVTGNAGYIG</sequence>
<feature type="transmembrane region" description="Helical" evidence="1">
    <location>
        <begin position="156"/>
        <end position="177"/>
    </location>
</feature>
<reference evidence="2" key="1">
    <citation type="journal article" date="2021" name="Nat. Microbiol.">
        <title>Cocultivation of an ultrasmall environmental parasitic bacterium with lytic ability against bacteria associated with wastewater foams.</title>
        <authorList>
            <person name="Batinovic S."/>
            <person name="Rose J.J.A."/>
            <person name="Ratcliffe J."/>
            <person name="Seviour R.J."/>
            <person name="Petrovski S."/>
        </authorList>
    </citation>
    <scope>NUCLEOTIDE SEQUENCE</scope>
    <source>
        <strain evidence="2">JR1</strain>
    </source>
</reference>
<feature type="transmembrane region" description="Helical" evidence="1">
    <location>
        <begin position="69"/>
        <end position="87"/>
    </location>
</feature>
<feature type="transmembrane region" description="Helical" evidence="1">
    <location>
        <begin position="40"/>
        <end position="63"/>
    </location>
</feature>
<dbReference type="Proteomes" id="UP001059824">
    <property type="component" value="Chromosome"/>
</dbReference>
<dbReference type="EMBL" id="CP045921">
    <property type="protein sequence ID" value="QHN42257.1"/>
    <property type="molecule type" value="Genomic_DNA"/>
</dbReference>
<feature type="transmembrane region" description="Helical" evidence="1">
    <location>
        <begin position="219"/>
        <end position="239"/>
    </location>
</feature>
<keyword evidence="1" id="KW-1133">Transmembrane helix</keyword>
<dbReference type="AlphaFoldDB" id="A0A857MS23"/>
<feature type="transmembrane region" description="Helical" evidence="1">
    <location>
        <begin position="125"/>
        <end position="150"/>
    </location>
</feature>
<gene>
    <name evidence="2" type="ORF">GII36_00040</name>
</gene>
<feature type="transmembrane region" description="Helical" evidence="1">
    <location>
        <begin position="251"/>
        <end position="274"/>
    </location>
</feature>